<dbReference type="RefSeq" id="WP_176633566.1">
    <property type="nucleotide sequence ID" value="NZ_JAAMFM010000002.1"/>
</dbReference>
<reference evidence="3 4" key="1">
    <citation type="submission" date="2020-02" db="EMBL/GenBank/DDBJ databases">
        <title>Genome sequence of strain AETb3-4.</title>
        <authorList>
            <person name="Gao J."/>
            <person name="Zhang X."/>
        </authorList>
    </citation>
    <scope>NUCLEOTIDE SEQUENCE [LARGE SCALE GENOMIC DNA]</scope>
    <source>
        <strain evidence="3 4">AETb3-4</strain>
    </source>
</reference>
<protein>
    <submittedName>
        <fullName evidence="3">Class I SAM-dependent methyltransferase</fullName>
    </submittedName>
</protein>
<dbReference type="Pfam" id="PF08241">
    <property type="entry name" value="Methyltransf_11"/>
    <property type="match status" value="1"/>
</dbReference>
<name>A0A7Y7LX13_9MICC</name>
<comment type="caution">
    <text evidence="3">The sequence shown here is derived from an EMBL/GenBank/DDBJ whole genome shotgun (WGS) entry which is preliminary data.</text>
</comment>
<dbReference type="PANTHER" id="PTHR44068:SF11">
    <property type="entry name" value="GERANYL DIPHOSPHATE 2-C-METHYLTRANSFERASE"/>
    <property type="match status" value="1"/>
</dbReference>
<organism evidence="3 4">
    <name type="scientific">Arthrobacter wenxiniae</name>
    <dbReference type="NCBI Taxonomy" id="2713570"/>
    <lineage>
        <taxon>Bacteria</taxon>
        <taxon>Bacillati</taxon>
        <taxon>Actinomycetota</taxon>
        <taxon>Actinomycetes</taxon>
        <taxon>Micrococcales</taxon>
        <taxon>Micrococcaceae</taxon>
        <taxon>Arthrobacter</taxon>
    </lineage>
</organism>
<sequence>MDYEESVAAHYGSGGVLERLLAVVRRAGADPGNFTPEDLGGADQLHIGGRAATSRVAERAGIGAGTRVLDIGSGLGGVARHLAAEFGATVHGVDLTPEFVAAATALTQRTGLAGPVEFTQGSALDLPFPRGTFDAAVVIHVGMNVRDKDRLFAEAARVLRPGGVLAVYDIMLLGGDVEAYPLPWAATAETSFPQPPLAYSDALGQAGLEVDREAKPLAEGIEFLERVRDGAGPAGLDGPAMANLLDAFRAGLLAPVEMYARRP</sequence>
<dbReference type="InterPro" id="IPR029063">
    <property type="entry name" value="SAM-dependent_MTases_sf"/>
</dbReference>
<dbReference type="SUPFAM" id="SSF53335">
    <property type="entry name" value="S-adenosyl-L-methionine-dependent methyltransferases"/>
    <property type="match status" value="1"/>
</dbReference>
<evidence type="ECO:0000256" key="1">
    <source>
        <dbReference type="ARBA" id="ARBA00022679"/>
    </source>
</evidence>
<dbReference type="CDD" id="cd02440">
    <property type="entry name" value="AdoMet_MTases"/>
    <property type="match status" value="1"/>
</dbReference>
<keyword evidence="4" id="KW-1185">Reference proteome</keyword>
<evidence type="ECO:0000313" key="4">
    <source>
        <dbReference type="Proteomes" id="UP000543556"/>
    </source>
</evidence>
<keyword evidence="3" id="KW-0489">Methyltransferase</keyword>
<evidence type="ECO:0000313" key="3">
    <source>
        <dbReference type="EMBL" id="NVM93850.1"/>
    </source>
</evidence>
<dbReference type="GO" id="GO:0032259">
    <property type="term" value="P:methylation"/>
    <property type="evidence" value="ECO:0007669"/>
    <property type="project" value="UniProtKB-KW"/>
</dbReference>
<proteinExistence type="predicted"/>
<dbReference type="GO" id="GO:0008757">
    <property type="term" value="F:S-adenosylmethionine-dependent methyltransferase activity"/>
    <property type="evidence" value="ECO:0007669"/>
    <property type="project" value="InterPro"/>
</dbReference>
<dbReference type="Proteomes" id="UP000543556">
    <property type="component" value="Unassembled WGS sequence"/>
</dbReference>
<dbReference type="InterPro" id="IPR050447">
    <property type="entry name" value="Erg6_SMT_methyltransf"/>
</dbReference>
<dbReference type="InterPro" id="IPR013216">
    <property type="entry name" value="Methyltransf_11"/>
</dbReference>
<dbReference type="AlphaFoldDB" id="A0A7Y7LX13"/>
<gene>
    <name evidence="3" type="ORF">G6034_02790</name>
</gene>
<keyword evidence="1 3" id="KW-0808">Transferase</keyword>
<accession>A0A7Y7LX13</accession>
<dbReference type="Gene3D" id="3.40.50.150">
    <property type="entry name" value="Vaccinia Virus protein VP39"/>
    <property type="match status" value="1"/>
</dbReference>
<dbReference type="EMBL" id="JAAMFM010000002">
    <property type="protein sequence ID" value="NVM93850.1"/>
    <property type="molecule type" value="Genomic_DNA"/>
</dbReference>
<feature type="domain" description="Methyltransferase type 11" evidence="2">
    <location>
        <begin position="69"/>
        <end position="166"/>
    </location>
</feature>
<dbReference type="PANTHER" id="PTHR44068">
    <property type="entry name" value="ZGC:194242"/>
    <property type="match status" value="1"/>
</dbReference>
<evidence type="ECO:0000259" key="2">
    <source>
        <dbReference type="Pfam" id="PF08241"/>
    </source>
</evidence>